<name>A0A9P9BSG2_9PEZI</name>
<protein>
    <submittedName>
        <fullName evidence="1">Uncharacterized protein</fullName>
    </submittedName>
</protein>
<proteinExistence type="predicted"/>
<keyword evidence="2" id="KW-1185">Reference proteome</keyword>
<dbReference type="EMBL" id="JAGTJQ010000003">
    <property type="protein sequence ID" value="KAH7034755.1"/>
    <property type="molecule type" value="Genomic_DNA"/>
</dbReference>
<dbReference type="GeneID" id="70182640"/>
<accession>A0A9P9BSG2</accession>
<gene>
    <name evidence="1" type="ORF">B0I36DRAFT_316889</name>
</gene>
<dbReference type="RefSeq" id="XP_046014848.1">
    <property type="nucleotide sequence ID" value="XM_046153094.1"/>
</dbReference>
<sequence>MQEPLVSMVWLAGIHLAGTGMGFRFPACNHGPKIGLPSCIACKLRHHGHRSSMANVVNSPGMLPPQPLSENRHVCSSLSVRGLTSFTRGVRSPEISYRANRSDPASRVRGVCTPLGRDACRI</sequence>
<evidence type="ECO:0000313" key="2">
    <source>
        <dbReference type="Proteomes" id="UP000756346"/>
    </source>
</evidence>
<comment type="caution">
    <text evidence="1">The sequence shown here is derived from an EMBL/GenBank/DDBJ whole genome shotgun (WGS) entry which is preliminary data.</text>
</comment>
<evidence type="ECO:0000313" key="1">
    <source>
        <dbReference type="EMBL" id="KAH7034755.1"/>
    </source>
</evidence>
<organism evidence="1 2">
    <name type="scientific">Microdochium trichocladiopsis</name>
    <dbReference type="NCBI Taxonomy" id="1682393"/>
    <lineage>
        <taxon>Eukaryota</taxon>
        <taxon>Fungi</taxon>
        <taxon>Dikarya</taxon>
        <taxon>Ascomycota</taxon>
        <taxon>Pezizomycotina</taxon>
        <taxon>Sordariomycetes</taxon>
        <taxon>Xylariomycetidae</taxon>
        <taxon>Xylariales</taxon>
        <taxon>Microdochiaceae</taxon>
        <taxon>Microdochium</taxon>
    </lineage>
</organism>
<dbReference type="AlphaFoldDB" id="A0A9P9BSG2"/>
<dbReference type="Proteomes" id="UP000756346">
    <property type="component" value="Unassembled WGS sequence"/>
</dbReference>
<reference evidence="1" key="1">
    <citation type="journal article" date="2021" name="Nat. Commun.">
        <title>Genetic determinants of endophytism in the Arabidopsis root mycobiome.</title>
        <authorList>
            <person name="Mesny F."/>
            <person name="Miyauchi S."/>
            <person name="Thiergart T."/>
            <person name="Pickel B."/>
            <person name="Atanasova L."/>
            <person name="Karlsson M."/>
            <person name="Huettel B."/>
            <person name="Barry K.W."/>
            <person name="Haridas S."/>
            <person name="Chen C."/>
            <person name="Bauer D."/>
            <person name="Andreopoulos W."/>
            <person name="Pangilinan J."/>
            <person name="LaButti K."/>
            <person name="Riley R."/>
            <person name="Lipzen A."/>
            <person name="Clum A."/>
            <person name="Drula E."/>
            <person name="Henrissat B."/>
            <person name="Kohler A."/>
            <person name="Grigoriev I.V."/>
            <person name="Martin F.M."/>
            <person name="Hacquard S."/>
        </authorList>
    </citation>
    <scope>NUCLEOTIDE SEQUENCE</scope>
    <source>
        <strain evidence="1">MPI-CAGE-CH-0230</strain>
    </source>
</reference>